<name>A0ABX3H043_PAEBO</name>
<dbReference type="Pfam" id="PF13228">
    <property type="entry name" value="DUF4037"/>
    <property type="match status" value="1"/>
</dbReference>
<gene>
    <name evidence="2" type="ORF">BSK56_26140</name>
</gene>
<feature type="domain" description="DUF4037" evidence="1">
    <location>
        <begin position="106"/>
        <end position="196"/>
    </location>
</feature>
<reference evidence="2 3" key="1">
    <citation type="submission" date="2016-10" db="EMBL/GenBank/DDBJ databases">
        <title>Paenibacillus species isolates.</title>
        <authorList>
            <person name="Beno S.M."/>
        </authorList>
    </citation>
    <scope>NUCLEOTIDE SEQUENCE [LARGE SCALE GENOMIC DNA]</scope>
    <source>
        <strain evidence="2 3">FSL H7-0744</strain>
    </source>
</reference>
<comment type="caution">
    <text evidence="2">The sequence shown here is derived from an EMBL/GenBank/DDBJ whole genome shotgun (WGS) entry which is preliminary data.</text>
</comment>
<dbReference type="EMBL" id="MPTB01000042">
    <property type="protein sequence ID" value="OMD41957.1"/>
    <property type="molecule type" value="Genomic_DNA"/>
</dbReference>
<protein>
    <recommendedName>
        <fullName evidence="1">DUF4037 domain-containing protein</fullName>
    </recommendedName>
</protein>
<organism evidence="2 3">
    <name type="scientific">Paenibacillus borealis</name>
    <dbReference type="NCBI Taxonomy" id="160799"/>
    <lineage>
        <taxon>Bacteria</taxon>
        <taxon>Bacillati</taxon>
        <taxon>Bacillota</taxon>
        <taxon>Bacilli</taxon>
        <taxon>Bacillales</taxon>
        <taxon>Paenibacillaceae</taxon>
        <taxon>Paenibacillus</taxon>
    </lineage>
</organism>
<sequence length="337" mass="39064">MSRPYVTATSTNKLHLFLAELDSRMKDFESLDGVLGITLNGGLSRGYADELSEIDLVFYLESSPYELWNSGQSPIPLGITRIGSYLYDIKISDLEEEQQRSWESVALWDLSYAKVLYDPTGQIAKMMSEKLAHTPEPLHAEGLLFNCWWYFRLAGDIWIHRGDPVQGHSMLNMAAIRLLEALFIANHEYVPHEKWLVHMSRTLPWTPDCWETRLKEMMSTGDLSKDSLIVRQAIIEHLWREVDSYIISKECPGYNLNVMHKTFYDLLKFLLPKDSLPIKEWTDRMGLSMLSREPFVRFTSVTKDQIIVDKHKLLSIQPEELDSWFAALVEQIKEESE</sequence>
<dbReference type="InterPro" id="IPR025117">
    <property type="entry name" value="DUF4037"/>
</dbReference>
<dbReference type="Proteomes" id="UP000187412">
    <property type="component" value="Unassembled WGS sequence"/>
</dbReference>
<accession>A0ABX3H043</accession>
<proteinExistence type="predicted"/>
<dbReference type="RefSeq" id="WP_076113425.1">
    <property type="nucleotide sequence ID" value="NZ_MPTB01000042.1"/>
</dbReference>
<keyword evidence="3" id="KW-1185">Reference proteome</keyword>
<evidence type="ECO:0000313" key="2">
    <source>
        <dbReference type="EMBL" id="OMD41957.1"/>
    </source>
</evidence>
<evidence type="ECO:0000259" key="1">
    <source>
        <dbReference type="Pfam" id="PF13228"/>
    </source>
</evidence>
<evidence type="ECO:0000313" key="3">
    <source>
        <dbReference type="Proteomes" id="UP000187412"/>
    </source>
</evidence>